<reference evidence="1 2" key="1">
    <citation type="submission" date="2024-09" db="EMBL/GenBank/DDBJ databases">
        <authorList>
            <person name="Sun Q."/>
            <person name="Mori K."/>
        </authorList>
    </citation>
    <scope>NUCLEOTIDE SEQUENCE [LARGE SCALE GENOMIC DNA]</scope>
    <source>
        <strain evidence="1 2">CCM 7224</strain>
    </source>
</reference>
<dbReference type="EMBL" id="JBHLVN010000029">
    <property type="protein sequence ID" value="MFC0297120.1"/>
    <property type="molecule type" value="Genomic_DNA"/>
</dbReference>
<accession>A0ABV6GS12</accession>
<evidence type="ECO:0000313" key="2">
    <source>
        <dbReference type="Proteomes" id="UP001589785"/>
    </source>
</evidence>
<comment type="caution">
    <text evidence="1">The sequence shown here is derived from an EMBL/GenBank/DDBJ whole genome shotgun (WGS) entry which is preliminary data.</text>
</comment>
<dbReference type="Proteomes" id="UP001589785">
    <property type="component" value="Unassembled WGS sequence"/>
</dbReference>
<proteinExistence type="predicted"/>
<organism evidence="1 2">
    <name type="scientific">Geobacillus jurassicus</name>
    <dbReference type="NCBI Taxonomy" id="235932"/>
    <lineage>
        <taxon>Bacteria</taxon>
        <taxon>Bacillati</taxon>
        <taxon>Bacillota</taxon>
        <taxon>Bacilli</taxon>
        <taxon>Bacillales</taxon>
        <taxon>Anoxybacillaceae</taxon>
        <taxon>Geobacillus</taxon>
    </lineage>
</organism>
<evidence type="ECO:0000313" key="1">
    <source>
        <dbReference type="EMBL" id="MFC0297120.1"/>
    </source>
</evidence>
<gene>
    <name evidence="1" type="ORF">ACFFHQ_06535</name>
</gene>
<sequence>MSNFKTYAEREVSTFFNVDEFAEYHDIDGRQVLAIVDQDQFGERPRDPVDLYRITDGIYQATIVVYVKASDYEKPVIGQQIYIDGDDYYVTAVAEDAGVLKITATANEG</sequence>
<name>A0ABV6GS12_9BACL</name>
<keyword evidence="2" id="KW-1185">Reference proteome</keyword>
<protein>
    <submittedName>
        <fullName evidence="1">Uncharacterized protein</fullName>
    </submittedName>
</protein>
<dbReference type="RefSeq" id="WP_066231520.1">
    <property type="nucleotide sequence ID" value="NZ_JBHLVN010000029.1"/>
</dbReference>